<proteinExistence type="inferred from homology"/>
<dbReference type="Pfam" id="PF01395">
    <property type="entry name" value="PBP_GOBP"/>
    <property type="match status" value="1"/>
</dbReference>
<dbReference type="GO" id="GO:0005549">
    <property type="term" value="F:odorant binding"/>
    <property type="evidence" value="ECO:0007669"/>
    <property type="project" value="InterPro"/>
</dbReference>
<keyword evidence="4" id="KW-0325">Glycoprotein</keyword>
<feature type="signal peptide" evidence="6">
    <location>
        <begin position="1"/>
        <end position="18"/>
    </location>
</feature>
<dbReference type="Gene3D" id="1.10.238.20">
    <property type="entry name" value="Pheromone/general odorant binding protein domain"/>
    <property type="match status" value="1"/>
</dbReference>
<dbReference type="AlphaFoldDB" id="A0A834ILY6"/>
<evidence type="ECO:0000256" key="3">
    <source>
        <dbReference type="ARBA" id="ARBA00022525"/>
    </source>
</evidence>
<dbReference type="OrthoDB" id="7881430at2759"/>
<protein>
    <submittedName>
        <fullName evidence="7">Uncharacterized protein</fullName>
    </submittedName>
</protein>
<dbReference type="FunFam" id="1.10.238.20:FF:000001">
    <property type="entry name" value="General odorant-binding protein lush"/>
    <property type="match status" value="1"/>
</dbReference>
<comment type="similarity">
    <text evidence="2">Belongs to the PBP/GOBP family.</text>
</comment>
<evidence type="ECO:0000313" key="7">
    <source>
        <dbReference type="EMBL" id="KAF7281467.1"/>
    </source>
</evidence>
<evidence type="ECO:0000256" key="6">
    <source>
        <dbReference type="SAM" id="SignalP"/>
    </source>
</evidence>
<dbReference type="CDD" id="cd23992">
    <property type="entry name" value="PBP_GOBP"/>
    <property type="match status" value="1"/>
</dbReference>
<sequence>MTVILVSVFLVFVANTIAKVTLPPELQEYVDEIHSVCLSKSGLTEDHHSAYDIKHKDEKMMCYMKCLMLESKWMTTDGTIDYEFIEAQSYPEVKDILMAALDKCKNIDGGSDLCEKAYNFNYCLHQADPENWFLV</sequence>
<dbReference type="SMART" id="SM00708">
    <property type="entry name" value="PhBP"/>
    <property type="match status" value="1"/>
</dbReference>
<dbReference type="Proteomes" id="UP000625711">
    <property type="component" value="Unassembled WGS sequence"/>
</dbReference>
<keyword evidence="8" id="KW-1185">Reference proteome</keyword>
<keyword evidence="3" id="KW-0964">Secreted</keyword>
<accession>A0A834ILY6</accession>
<evidence type="ECO:0000256" key="2">
    <source>
        <dbReference type="ARBA" id="ARBA00008098"/>
    </source>
</evidence>
<dbReference type="PANTHER" id="PTHR21364:SF2">
    <property type="entry name" value="GENERAL ODORANT-BINDING PROTEIN 19A"/>
    <property type="match status" value="1"/>
</dbReference>
<feature type="chain" id="PRO_5032586052" evidence="6">
    <location>
        <begin position="19"/>
        <end position="135"/>
    </location>
</feature>
<comment type="subcellular location">
    <subcellularLocation>
        <location evidence="1">Secreted</location>
    </subcellularLocation>
</comment>
<dbReference type="SUPFAM" id="SSF47565">
    <property type="entry name" value="Insect pheromone/odorant-binding proteins"/>
    <property type="match status" value="1"/>
</dbReference>
<dbReference type="GO" id="GO:0005576">
    <property type="term" value="C:extracellular region"/>
    <property type="evidence" value="ECO:0007669"/>
    <property type="project" value="UniProtKB-SubCell"/>
</dbReference>
<evidence type="ECO:0000256" key="5">
    <source>
        <dbReference type="ARBA" id="ARBA00056866"/>
    </source>
</evidence>
<evidence type="ECO:0000313" key="8">
    <source>
        <dbReference type="Proteomes" id="UP000625711"/>
    </source>
</evidence>
<dbReference type="EMBL" id="JAACXV010000239">
    <property type="protein sequence ID" value="KAF7281467.1"/>
    <property type="molecule type" value="Genomic_DNA"/>
</dbReference>
<name>A0A834ILY6_RHYFE</name>
<comment type="caution">
    <text evidence="7">The sequence shown here is derived from an EMBL/GenBank/DDBJ whole genome shotgun (WGS) entry which is preliminary data.</text>
</comment>
<dbReference type="InterPro" id="IPR036728">
    <property type="entry name" value="PBP_GOBP_sf"/>
</dbReference>
<comment type="function">
    <text evidence="5">May be a carrier protein for lipids.</text>
</comment>
<dbReference type="PANTHER" id="PTHR21364">
    <property type="entry name" value="GENERAL ODORANT-BINDING PROTEIN 19A"/>
    <property type="match status" value="1"/>
</dbReference>
<gene>
    <name evidence="7" type="ORF">GWI33_004714</name>
</gene>
<organism evidence="7 8">
    <name type="scientific">Rhynchophorus ferrugineus</name>
    <name type="common">Red palm weevil</name>
    <name type="synonym">Curculio ferrugineus</name>
    <dbReference type="NCBI Taxonomy" id="354439"/>
    <lineage>
        <taxon>Eukaryota</taxon>
        <taxon>Metazoa</taxon>
        <taxon>Ecdysozoa</taxon>
        <taxon>Arthropoda</taxon>
        <taxon>Hexapoda</taxon>
        <taxon>Insecta</taxon>
        <taxon>Pterygota</taxon>
        <taxon>Neoptera</taxon>
        <taxon>Endopterygota</taxon>
        <taxon>Coleoptera</taxon>
        <taxon>Polyphaga</taxon>
        <taxon>Cucujiformia</taxon>
        <taxon>Curculionidae</taxon>
        <taxon>Dryophthorinae</taxon>
        <taxon>Rhynchophorus</taxon>
    </lineage>
</organism>
<evidence type="ECO:0000256" key="4">
    <source>
        <dbReference type="ARBA" id="ARBA00023180"/>
    </source>
</evidence>
<reference evidence="7" key="1">
    <citation type="submission" date="2020-08" db="EMBL/GenBank/DDBJ databases">
        <title>Genome sequencing and assembly of the red palm weevil Rhynchophorus ferrugineus.</title>
        <authorList>
            <person name="Dias G.B."/>
            <person name="Bergman C.M."/>
            <person name="Manee M."/>
        </authorList>
    </citation>
    <scope>NUCLEOTIDE SEQUENCE</scope>
    <source>
        <strain evidence="7">AA-2017</strain>
        <tissue evidence="7">Whole larva</tissue>
    </source>
</reference>
<evidence type="ECO:0000256" key="1">
    <source>
        <dbReference type="ARBA" id="ARBA00004613"/>
    </source>
</evidence>
<dbReference type="InterPro" id="IPR006170">
    <property type="entry name" value="PBP/GOBP"/>
</dbReference>
<keyword evidence="6" id="KW-0732">Signal</keyword>
<dbReference type="GO" id="GO:0007608">
    <property type="term" value="P:sensory perception of smell"/>
    <property type="evidence" value="ECO:0007669"/>
    <property type="project" value="UniProtKB-ARBA"/>
</dbReference>